<dbReference type="RefSeq" id="WP_249904263.1">
    <property type="nucleotide sequence ID" value="NZ_JAMGBA010000002.1"/>
</dbReference>
<dbReference type="EMBL" id="JAMGBA010000002">
    <property type="protein sequence ID" value="MCL6698879.1"/>
    <property type="molecule type" value="Genomic_DNA"/>
</dbReference>
<feature type="compositionally biased region" description="Low complexity" evidence="1">
    <location>
        <begin position="36"/>
        <end position="109"/>
    </location>
</feature>
<evidence type="ECO:0000256" key="2">
    <source>
        <dbReference type="SAM" id="Phobius"/>
    </source>
</evidence>
<dbReference type="Proteomes" id="UP001203410">
    <property type="component" value="Unassembled WGS sequence"/>
</dbReference>
<evidence type="ECO:0000313" key="5">
    <source>
        <dbReference type="Proteomes" id="UP001203410"/>
    </source>
</evidence>
<feature type="chain" id="PRO_5045798540" description="LPXTG-motif cell wall anchor domain-containing protein" evidence="3">
    <location>
        <begin position="28"/>
        <end position="328"/>
    </location>
</feature>
<sequence length="328" mass="33889">MTYSVKHARSGLTAIAAVLALSSTSLAAQEVADPLAPAAETTSTPTPEAAPQPEATTSEPVADTSAPEPTAAETAMPSTTSRQTATRSRATTTARRVASEPAAAAAPIAAPATEAPAEGMPVPPPPVGATVDPGAMPVDETATAETSAMPSDETLSIVGAAGLGLFALGGIGMAIGRRRKRKEEEAHMAANRAYLESHPVADKPTSHSPAFARTAPAMAVAGPGPVRTDVPRTKLPEGFDLSRFGPHTRAAYLGPTEDNPSLSMKHRLRRAAAMDQQARIHGEAPQETVKAAAARPDRATMPMWNVGNDGFMLRRAPGKQAQKPAFQH</sequence>
<evidence type="ECO:0008006" key="6">
    <source>
        <dbReference type="Google" id="ProtNLM"/>
    </source>
</evidence>
<keyword evidence="5" id="KW-1185">Reference proteome</keyword>
<proteinExistence type="predicted"/>
<protein>
    <recommendedName>
        <fullName evidence="6">LPXTG-motif cell wall anchor domain-containing protein</fullName>
    </recommendedName>
</protein>
<name>A0ABT0RVF3_9SPHN</name>
<accession>A0ABT0RVF3</accession>
<keyword evidence="3" id="KW-0732">Signal</keyword>
<keyword evidence="2" id="KW-1133">Transmembrane helix</keyword>
<feature type="region of interest" description="Disordered" evidence="1">
    <location>
        <begin position="32"/>
        <end position="109"/>
    </location>
</feature>
<gene>
    <name evidence="4" type="ORF">LZ496_08815</name>
</gene>
<reference evidence="4 5" key="1">
    <citation type="submission" date="2022-05" db="EMBL/GenBank/DDBJ databases">
        <authorList>
            <person name="Jo J.-H."/>
            <person name="Im W.-T."/>
        </authorList>
    </citation>
    <scope>NUCLEOTIDE SEQUENCE [LARGE SCALE GENOMIC DNA]</scope>
    <source>
        <strain evidence="4 5">NSE70-1</strain>
    </source>
</reference>
<feature type="transmembrane region" description="Helical" evidence="2">
    <location>
        <begin position="155"/>
        <end position="175"/>
    </location>
</feature>
<evidence type="ECO:0000256" key="1">
    <source>
        <dbReference type="SAM" id="MobiDB-lite"/>
    </source>
</evidence>
<keyword evidence="2" id="KW-0472">Membrane</keyword>
<comment type="caution">
    <text evidence="4">The sequence shown here is derived from an EMBL/GenBank/DDBJ whole genome shotgun (WGS) entry which is preliminary data.</text>
</comment>
<keyword evidence="2" id="KW-0812">Transmembrane</keyword>
<feature type="signal peptide" evidence="3">
    <location>
        <begin position="1"/>
        <end position="27"/>
    </location>
</feature>
<evidence type="ECO:0000313" key="4">
    <source>
        <dbReference type="EMBL" id="MCL6698879.1"/>
    </source>
</evidence>
<evidence type="ECO:0000256" key="3">
    <source>
        <dbReference type="SAM" id="SignalP"/>
    </source>
</evidence>
<organism evidence="4 5">
    <name type="scientific">Sphingomonas caseinilyticus</name>
    <dbReference type="NCBI Taxonomy" id="2908205"/>
    <lineage>
        <taxon>Bacteria</taxon>
        <taxon>Pseudomonadati</taxon>
        <taxon>Pseudomonadota</taxon>
        <taxon>Alphaproteobacteria</taxon>
        <taxon>Sphingomonadales</taxon>
        <taxon>Sphingomonadaceae</taxon>
        <taxon>Sphingomonas</taxon>
    </lineage>
</organism>